<proteinExistence type="predicted"/>
<evidence type="ECO:0000259" key="1">
    <source>
        <dbReference type="Pfam" id="PF10686"/>
    </source>
</evidence>
<sequence length="119" mass="13419">MYCVAVVGSRGFTDWKVLKETLDMLHFEQPIDCIVSGGAKGADTLGERWALENNVETRIYKPEWRKNGVYDKTAGIRRNRDIVRDADVVVAFWDQASKGTASTIQFAKEAGKKVHIILF</sequence>
<name>A0A481Z7G2_9VIRU</name>
<protein>
    <submittedName>
        <fullName evidence="2">DNA recombination-mediator protein A</fullName>
    </submittedName>
</protein>
<dbReference type="SUPFAM" id="SSF102405">
    <property type="entry name" value="MCP/YpsA-like"/>
    <property type="match status" value="1"/>
</dbReference>
<dbReference type="EMBL" id="MK500565">
    <property type="protein sequence ID" value="QBK91697.1"/>
    <property type="molecule type" value="Genomic_DNA"/>
</dbReference>
<organism evidence="2">
    <name type="scientific">Pithovirus LCPAC304</name>
    <dbReference type="NCBI Taxonomy" id="2506594"/>
    <lineage>
        <taxon>Viruses</taxon>
        <taxon>Pithoviruses</taxon>
    </lineage>
</organism>
<evidence type="ECO:0000313" key="2">
    <source>
        <dbReference type="EMBL" id="QBK91697.1"/>
    </source>
</evidence>
<feature type="domain" description="YspA cpYpsA-related SLOG" evidence="1">
    <location>
        <begin position="4"/>
        <end position="66"/>
    </location>
</feature>
<dbReference type="Pfam" id="PF10686">
    <property type="entry name" value="YAcAr"/>
    <property type="match status" value="1"/>
</dbReference>
<reference evidence="2" key="1">
    <citation type="journal article" date="2019" name="MBio">
        <title>Virus Genomes from Deep Sea Sediments Expand the Ocean Megavirome and Support Independent Origins of Viral Gigantism.</title>
        <authorList>
            <person name="Backstrom D."/>
            <person name="Yutin N."/>
            <person name="Jorgensen S.L."/>
            <person name="Dharamshi J."/>
            <person name="Homa F."/>
            <person name="Zaremba-Niedwiedzka K."/>
            <person name="Spang A."/>
            <person name="Wolf Y.I."/>
            <person name="Koonin E.V."/>
            <person name="Ettema T.J."/>
        </authorList>
    </citation>
    <scope>NUCLEOTIDE SEQUENCE</scope>
</reference>
<gene>
    <name evidence="2" type="ORF">LCPAC304_00230</name>
</gene>
<dbReference type="Gene3D" id="3.40.50.450">
    <property type="match status" value="1"/>
</dbReference>
<accession>A0A481Z7G2</accession>
<dbReference type="InterPro" id="IPR019627">
    <property type="entry name" value="YAcAr"/>
</dbReference>